<dbReference type="EMBL" id="MFEY01000004">
    <property type="protein sequence ID" value="OGE90674.1"/>
    <property type="molecule type" value="Genomic_DNA"/>
</dbReference>
<organism evidence="1 2">
    <name type="scientific">Candidatus Doudnabacteria bacterium RIFCSPHIGHO2_12_FULL_48_16</name>
    <dbReference type="NCBI Taxonomy" id="1817838"/>
    <lineage>
        <taxon>Bacteria</taxon>
        <taxon>Candidatus Doudnaibacteriota</taxon>
    </lineage>
</organism>
<sequence length="89" mass="9750">MAEPEDYKNLINDIIAKQTLILGPSIVLIKAKNVTGLNFDSSGKVESLDGDPQQILQNLINEYIALSGQIVKNILNPVFAKYPGIKLNI</sequence>
<protein>
    <submittedName>
        <fullName evidence="1">Uncharacterized protein</fullName>
    </submittedName>
</protein>
<name>A0A1F5PLJ6_9BACT</name>
<accession>A0A1F5PLJ6</accession>
<dbReference type="Proteomes" id="UP000177682">
    <property type="component" value="Unassembled WGS sequence"/>
</dbReference>
<comment type="caution">
    <text evidence="1">The sequence shown here is derived from an EMBL/GenBank/DDBJ whole genome shotgun (WGS) entry which is preliminary data.</text>
</comment>
<gene>
    <name evidence="1" type="ORF">A3E29_00900</name>
</gene>
<proteinExistence type="predicted"/>
<evidence type="ECO:0000313" key="1">
    <source>
        <dbReference type="EMBL" id="OGE90674.1"/>
    </source>
</evidence>
<reference evidence="1 2" key="1">
    <citation type="journal article" date="2016" name="Nat. Commun.">
        <title>Thousands of microbial genomes shed light on interconnected biogeochemical processes in an aquifer system.</title>
        <authorList>
            <person name="Anantharaman K."/>
            <person name="Brown C.T."/>
            <person name="Hug L.A."/>
            <person name="Sharon I."/>
            <person name="Castelle C.J."/>
            <person name="Probst A.J."/>
            <person name="Thomas B.C."/>
            <person name="Singh A."/>
            <person name="Wilkins M.J."/>
            <person name="Karaoz U."/>
            <person name="Brodie E.L."/>
            <person name="Williams K.H."/>
            <person name="Hubbard S.S."/>
            <person name="Banfield J.F."/>
        </authorList>
    </citation>
    <scope>NUCLEOTIDE SEQUENCE [LARGE SCALE GENOMIC DNA]</scope>
</reference>
<evidence type="ECO:0000313" key="2">
    <source>
        <dbReference type="Proteomes" id="UP000177682"/>
    </source>
</evidence>
<dbReference type="AlphaFoldDB" id="A0A1F5PLJ6"/>